<evidence type="ECO:0000256" key="9">
    <source>
        <dbReference type="ARBA" id="ARBA00022722"/>
    </source>
</evidence>
<evidence type="ECO:0000256" key="1">
    <source>
        <dbReference type="ARBA" id="ARBA00000109"/>
    </source>
</evidence>
<evidence type="ECO:0000256" key="10">
    <source>
        <dbReference type="ARBA" id="ARBA00022723"/>
    </source>
</evidence>
<keyword evidence="14 15" id="KW-0694">RNA-binding</keyword>
<comment type="similarity">
    <text evidence="3">Belongs to the ribonuclease III family.</text>
</comment>
<comment type="subunit">
    <text evidence="4 15">Homodimer.</text>
</comment>
<comment type="function">
    <text evidence="15">Digests double-stranded RNA. Involved in the processing of primary rRNA transcript to yield the immediate precursors to the large and small rRNAs (23S and 16S). Processes some mRNAs, and tRNAs when they are encoded in the rRNA operon. Processes pre-crRNA and tracrRNA of type II CRISPR loci if present in the organism.</text>
</comment>
<gene>
    <name evidence="15 18" type="primary">rnc</name>
    <name evidence="18" type="ORF">KDW03_00060</name>
</gene>
<feature type="binding site" evidence="15">
    <location>
        <position position="136"/>
    </location>
    <ligand>
        <name>Mg(2+)</name>
        <dbReference type="ChEBI" id="CHEBI:18420"/>
    </ligand>
</feature>
<feature type="binding site" evidence="15">
    <location>
        <position position="63"/>
    </location>
    <ligand>
        <name>Mg(2+)</name>
        <dbReference type="ChEBI" id="CHEBI:18420"/>
    </ligand>
</feature>
<dbReference type="GO" id="GO:0019843">
    <property type="term" value="F:rRNA binding"/>
    <property type="evidence" value="ECO:0007669"/>
    <property type="project" value="UniProtKB-KW"/>
</dbReference>
<feature type="domain" description="DRBM" evidence="16">
    <location>
        <begin position="176"/>
        <end position="245"/>
    </location>
</feature>
<feature type="active site" evidence="15">
    <location>
        <position position="67"/>
    </location>
</feature>
<dbReference type="CDD" id="cd00593">
    <property type="entry name" value="RIBOc"/>
    <property type="match status" value="1"/>
</dbReference>
<comment type="catalytic activity">
    <reaction evidence="1 15">
        <text>Endonucleolytic cleavage to 5'-phosphomonoester.</text>
        <dbReference type="EC" id="3.1.26.3"/>
    </reaction>
</comment>
<accession>A0AAX3BDD0</accession>
<dbReference type="InterPro" id="IPR000999">
    <property type="entry name" value="RNase_III_dom"/>
</dbReference>
<name>A0AAX3BDD0_9SPIR</name>
<evidence type="ECO:0000256" key="3">
    <source>
        <dbReference type="ARBA" id="ARBA00010183"/>
    </source>
</evidence>
<dbReference type="Pfam" id="PF14622">
    <property type="entry name" value="Ribonucleas_3_3"/>
    <property type="match status" value="1"/>
</dbReference>
<sequence length="255" mass="29670">MSLWFSKNTSSGEISPARRKQLKDLCRKLNVHVKALALLDRAFTHASYSHENRDPLYNYERLEFLGDSVLNLGIAKLLYETRPNEKEGSLSALRSSLVDEKTLFEIAEQFSFYDYLKLGKGESLSDERARVKVLADVMESFLAVYFLEHGWENSFRLIKRLFSPVLQRRLEDGIRDYKSQLQKWALARYKEYPVYKVIGEEGPDHNKLFTVEVTLHNKWRAISTGRSKKDAEQKAAEQLFSLVQEEHEKEKENAS</sequence>
<dbReference type="EMBL" id="CP073355">
    <property type="protein sequence ID" value="URA10238.1"/>
    <property type="molecule type" value="Genomic_DNA"/>
</dbReference>
<dbReference type="FunFam" id="1.10.1520.10:FF:000001">
    <property type="entry name" value="Ribonuclease 3"/>
    <property type="match status" value="1"/>
</dbReference>
<keyword evidence="12 15" id="KW-0378">Hydrolase</keyword>
<evidence type="ECO:0000256" key="2">
    <source>
        <dbReference type="ARBA" id="ARBA00004496"/>
    </source>
</evidence>
<dbReference type="InterPro" id="IPR036389">
    <property type="entry name" value="RNase_III_sf"/>
</dbReference>
<dbReference type="KEGG" id="taqu:KDW03_00060"/>
<evidence type="ECO:0000256" key="7">
    <source>
        <dbReference type="ARBA" id="ARBA00022664"/>
    </source>
</evidence>
<keyword evidence="19" id="KW-1185">Reference proteome</keyword>
<dbReference type="Proteomes" id="UP001056539">
    <property type="component" value="Chromosome"/>
</dbReference>
<dbReference type="HAMAP" id="MF_00104">
    <property type="entry name" value="RNase_III"/>
    <property type="match status" value="1"/>
</dbReference>
<dbReference type="SUPFAM" id="SSF54768">
    <property type="entry name" value="dsRNA-binding domain-like"/>
    <property type="match status" value="1"/>
</dbReference>
<dbReference type="PROSITE" id="PS50142">
    <property type="entry name" value="RNASE_3_2"/>
    <property type="match status" value="1"/>
</dbReference>
<keyword evidence="11 15" id="KW-0255">Endonuclease</keyword>
<dbReference type="RefSeq" id="WP_271435371.1">
    <property type="nucleotide sequence ID" value="NZ_CP073355.1"/>
</dbReference>
<evidence type="ECO:0000256" key="15">
    <source>
        <dbReference type="HAMAP-Rule" id="MF_00104"/>
    </source>
</evidence>
<evidence type="ECO:0000256" key="11">
    <source>
        <dbReference type="ARBA" id="ARBA00022759"/>
    </source>
</evidence>
<dbReference type="GO" id="GO:0003725">
    <property type="term" value="F:double-stranded RNA binding"/>
    <property type="evidence" value="ECO:0007669"/>
    <property type="project" value="TreeGrafter"/>
</dbReference>
<evidence type="ECO:0000313" key="18">
    <source>
        <dbReference type="EMBL" id="URA10238.1"/>
    </source>
</evidence>
<organism evidence="18 19">
    <name type="scientific">Thermospira aquatica</name>
    <dbReference type="NCBI Taxonomy" id="2828656"/>
    <lineage>
        <taxon>Bacteria</taxon>
        <taxon>Pseudomonadati</taxon>
        <taxon>Spirochaetota</taxon>
        <taxon>Spirochaetia</taxon>
        <taxon>Brevinematales</taxon>
        <taxon>Thermospiraceae</taxon>
        <taxon>Thermospira</taxon>
    </lineage>
</organism>
<dbReference type="InterPro" id="IPR011907">
    <property type="entry name" value="RNase_III"/>
</dbReference>
<dbReference type="SUPFAM" id="SSF69065">
    <property type="entry name" value="RNase III domain-like"/>
    <property type="match status" value="1"/>
</dbReference>
<dbReference type="Gene3D" id="3.30.160.20">
    <property type="match status" value="1"/>
</dbReference>
<evidence type="ECO:0000256" key="13">
    <source>
        <dbReference type="ARBA" id="ARBA00022842"/>
    </source>
</evidence>
<dbReference type="GO" id="GO:0006364">
    <property type="term" value="P:rRNA processing"/>
    <property type="evidence" value="ECO:0007669"/>
    <property type="project" value="UniProtKB-UniRule"/>
</dbReference>
<evidence type="ECO:0000256" key="5">
    <source>
        <dbReference type="ARBA" id="ARBA00022490"/>
    </source>
</evidence>
<dbReference type="GO" id="GO:0008033">
    <property type="term" value="P:tRNA processing"/>
    <property type="evidence" value="ECO:0007669"/>
    <property type="project" value="UniProtKB-KW"/>
</dbReference>
<dbReference type="GO" id="GO:0006397">
    <property type="term" value="P:mRNA processing"/>
    <property type="evidence" value="ECO:0007669"/>
    <property type="project" value="UniProtKB-UniRule"/>
</dbReference>
<keyword evidence="5 15" id="KW-0963">Cytoplasm</keyword>
<reference evidence="18" key="1">
    <citation type="submission" date="2021-04" db="EMBL/GenBank/DDBJ databases">
        <authorList>
            <person name="Postec A."/>
        </authorList>
    </citation>
    <scope>NUCLEOTIDE SEQUENCE</scope>
    <source>
        <strain evidence="18">F1F22</strain>
    </source>
</reference>
<dbReference type="AlphaFoldDB" id="A0AAX3BDD0"/>
<dbReference type="GO" id="GO:0004525">
    <property type="term" value="F:ribonuclease III activity"/>
    <property type="evidence" value="ECO:0007669"/>
    <property type="project" value="UniProtKB-UniRule"/>
</dbReference>
<reference evidence="18" key="2">
    <citation type="submission" date="2022-06" db="EMBL/GenBank/DDBJ databases">
        <title>Thermospira aquatica gen. nov., sp. nov.</title>
        <authorList>
            <person name="Ben Ali Gam Z."/>
            <person name="Labat M."/>
        </authorList>
    </citation>
    <scope>NUCLEOTIDE SEQUENCE</scope>
    <source>
        <strain evidence="18">F1F22</strain>
    </source>
</reference>
<dbReference type="SMART" id="SM00358">
    <property type="entry name" value="DSRM"/>
    <property type="match status" value="1"/>
</dbReference>
<comment type="cofactor">
    <cofactor evidence="15">
        <name>Mg(2+)</name>
        <dbReference type="ChEBI" id="CHEBI:18420"/>
    </cofactor>
</comment>
<feature type="binding site" evidence="15">
    <location>
        <position position="139"/>
    </location>
    <ligand>
        <name>Mg(2+)</name>
        <dbReference type="ChEBI" id="CHEBI:18420"/>
    </ligand>
</feature>
<dbReference type="NCBIfam" id="TIGR02191">
    <property type="entry name" value="RNaseIII"/>
    <property type="match status" value="1"/>
</dbReference>
<evidence type="ECO:0000256" key="14">
    <source>
        <dbReference type="ARBA" id="ARBA00022884"/>
    </source>
</evidence>
<dbReference type="CDD" id="cd10845">
    <property type="entry name" value="DSRM_RNAse_III_family"/>
    <property type="match status" value="1"/>
</dbReference>
<evidence type="ECO:0000256" key="6">
    <source>
        <dbReference type="ARBA" id="ARBA00022552"/>
    </source>
</evidence>
<dbReference type="PROSITE" id="PS00517">
    <property type="entry name" value="RNASE_3_1"/>
    <property type="match status" value="1"/>
</dbReference>
<evidence type="ECO:0000256" key="8">
    <source>
        <dbReference type="ARBA" id="ARBA00022694"/>
    </source>
</evidence>
<protein>
    <recommendedName>
        <fullName evidence="15">Ribonuclease 3</fullName>
        <ecNumber evidence="15">3.1.26.3</ecNumber>
    </recommendedName>
    <alternativeName>
        <fullName evidence="15">Ribonuclease III</fullName>
        <shortName evidence="15">RNase III</shortName>
    </alternativeName>
</protein>
<comment type="subcellular location">
    <subcellularLocation>
        <location evidence="2 15">Cytoplasm</location>
    </subcellularLocation>
</comment>
<keyword evidence="15" id="KW-0699">rRNA-binding</keyword>
<dbReference type="FunFam" id="3.30.160.20:FF:000003">
    <property type="entry name" value="Ribonuclease 3"/>
    <property type="match status" value="1"/>
</dbReference>
<dbReference type="PANTHER" id="PTHR11207:SF0">
    <property type="entry name" value="RIBONUCLEASE 3"/>
    <property type="match status" value="1"/>
</dbReference>
<dbReference type="GO" id="GO:0042802">
    <property type="term" value="F:identical protein binding"/>
    <property type="evidence" value="ECO:0007669"/>
    <property type="project" value="UniProtKB-ARBA"/>
</dbReference>
<proteinExistence type="inferred from homology"/>
<dbReference type="SMART" id="SM00535">
    <property type="entry name" value="RIBOc"/>
    <property type="match status" value="1"/>
</dbReference>
<feature type="domain" description="RNase III" evidence="17">
    <location>
        <begin position="22"/>
        <end position="150"/>
    </location>
</feature>
<evidence type="ECO:0000313" key="19">
    <source>
        <dbReference type="Proteomes" id="UP001056539"/>
    </source>
</evidence>
<dbReference type="EC" id="3.1.26.3" evidence="15"/>
<keyword evidence="13 15" id="KW-0460">Magnesium</keyword>
<evidence type="ECO:0000256" key="12">
    <source>
        <dbReference type="ARBA" id="ARBA00022801"/>
    </source>
</evidence>
<keyword evidence="10 15" id="KW-0479">Metal-binding</keyword>
<evidence type="ECO:0000259" key="16">
    <source>
        <dbReference type="PROSITE" id="PS50137"/>
    </source>
</evidence>
<dbReference type="GO" id="GO:0046872">
    <property type="term" value="F:metal ion binding"/>
    <property type="evidence" value="ECO:0007669"/>
    <property type="project" value="UniProtKB-KW"/>
</dbReference>
<dbReference type="GO" id="GO:0005737">
    <property type="term" value="C:cytoplasm"/>
    <property type="evidence" value="ECO:0007669"/>
    <property type="project" value="UniProtKB-SubCell"/>
</dbReference>
<dbReference type="Pfam" id="PF00035">
    <property type="entry name" value="dsrm"/>
    <property type="match status" value="1"/>
</dbReference>
<dbReference type="PROSITE" id="PS50137">
    <property type="entry name" value="DS_RBD"/>
    <property type="match status" value="1"/>
</dbReference>
<dbReference type="PANTHER" id="PTHR11207">
    <property type="entry name" value="RIBONUCLEASE III"/>
    <property type="match status" value="1"/>
</dbReference>
<keyword evidence="6 15" id="KW-0698">rRNA processing</keyword>
<dbReference type="Gene3D" id="1.10.1520.10">
    <property type="entry name" value="Ribonuclease III domain"/>
    <property type="match status" value="1"/>
</dbReference>
<evidence type="ECO:0000259" key="17">
    <source>
        <dbReference type="PROSITE" id="PS50142"/>
    </source>
</evidence>
<evidence type="ECO:0000256" key="4">
    <source>
        <dbReference type="ARBA" id="ARBA00011738"/>
    </source>
</evidence>
<dbReference type="GO" id="GO:0010468">
    <property type="term" value="P:regulation of gene expression"/>
    <property type="evidence" value="ECO:0007669"/>
    <property type="project" value="TreeGrafter"/>
</dbReference>
<dbReference type="InterPro" id="IPR014720">
    <property type="entry name" value="dsRBD_dom"/>
</dbReference>
<keyword evidence="7 15" id="KW-0507">mRNA processing</keyword>
<feature type="active site" evidence="15">
    <location>
        <position position="139"/>
    </location>
</feature>
<keyword evidence="8 15" id="KW-0819">tRNA processing</keyword>
<keyword evidence="9 15" id="KW-0540">Nuclease</keyword>